<evidence type="ECO:0000313" key="3">
    <source>
        <dbReference type="EMBL" id="KND98852.1"/>
    </source>
</evidence>
<accession>A0A0L0NXC2</accession>
<dbReference type="PROSITE" id="PS51391">
    <property type="entry name" value="CID"/>
    <property type="match status" value="1"/>
</dbReference>
<feature type="compositionally biased region" description="Low complexity" evidence="1">
    <location>
        <begin position="352"/>
        <end position="368"/>
    </location>
</feature>
<dbReference type="PANTHER" id="PTHR12460">
    <property type="entry name" value="CYCLIN-DEPENDENT KINASE INHIBITOR-RELATED PROTEIN"/>
    <property type="match status" value="1"/>
</dbReference>
<comment type="caution">
    <text evidence="3">The sequence shown here is derived from an EMBL/GenBank/DDBJ whole genome shotgun (WGS) entry which is preliminary data.</text>
</comment>
<name>A0A0L0NXC2_CANAR</name>
<dbReference type="VEuPathDB" id="FungiDB:CJJ09_003516"/>
<feature type="compositionally biased region" description="Acidic residues" evidence="1">
    <location>
        <begin position="333"/>
        <end position="342"/>
    </location>
</feature>
<organism evidence="3 4">
    <name type="scientific">Candidozyma auris</name>
    <name type="common">Yeast</name>
    <name type="synonym">Candida auris</name>
    <dbReference type="NCBI Taxonomy" id="498019"/>
    <lineage>
        <taxon>Eukaryota</taxon>
        <taxon>Fungi</taxon>
        <taxon>Dikarya</taxon>
        <taxon>Ascomycota</taxon>
        <taxon>Saccharomycotina</taxon>
        <taxon>Pichiomycetes</taxon>
        <taxon>Metschnikowiaceae</taxon>
        <taxon>Candidozyma</taxon>
    </lineage>
</organism>
<dbReference type="GO" id="GO:0099122">
    <property type="term" value="F:RNA polymerase II C-terminal domain binding"/>
    <property type="evidence" value="ECO:0007669"/>
    <property type="project" value="InterPro"/>
</dbReference>
<sequence>MSFSPDIFKKKLDSLQETQDLIVSISQWVLFHHRRVKELCELWSGYTLLDNPKLTSKKKLSLLYLCNDVVQQARHKRKPEFLVEFAKSLPQVLNKVYPSLDDPIKPKIDRLIGVWEQRGIFGASDIRKMRKAVDLLKSGRRLNDDGAAATADPSPVARAQLSGPKLNSELLHLNNLYNHMSQLAEVCNSNLTQIGTQSKQYLPNDHADQDALPLPKIYISKLNVFEKLCDVTSQNLKDIKTARRDILTSLASLQRVIEEGLTTDESKEKIIQDRLEKLRSTRSSLQEMLDEEAAQEPLGAKIEAEEEESPAFDSGSPPPTAKDDDALPTYENSDSDDDDDDAPPVKRRKASDSSTSSSASGKKSVAFSEDIQIKEYDREEETDVIKIAKSDTESDDDDTNFEPSLPEDLEEFEAHHKDDLELRKAHHGDHQLSSTDSNGTGEGSTGNDNDDQKSGLLSLLSKLS</sequence>
<dbReference type="Gene3D" id="1.25.40.90">
    <property type="match status" value="1"/>
</dbReference>
<gene>
    <name evidence="3" type="ORF">QG37_04191</name>
</gene>
<evidence type="ECO:0000259" key="2">
    <source>
        <dbReference type="PROSITE" id="PS51391"/>
    </source>
</evidence>
<dbReference type="InterPro" id="IPR006569">
    <property type="entry name" value="CID_dom"/>
</dbReference>
<dbReference type="VEuPathDB" id="FungiDB:CJJ07_003748"/>
<dbReference type="InterPro" id="IPR047883">
    <property type="entry name" value="Rtt103-like_CID"/>
</dbReference>
<feature type="compositionally biased region" description="Low complexity" evidence="1">
    <location>
        <begin position="454"/>
        <end position="464"/>
    </location>
</feature>
<evidence type="ECO:0000256" key="1">
    <source>
        <dbReference type="SAM" id="MobiDB-lite"/>
    </source>
</evidence>
<feature type="domain" description="CID" evidence="2">
    <location>
        <begin position="1"/>
        <end position="137"/>
    </location>
</feature>
<dbReference type="VEuPathDB" id="FungiDB:QG37_04191"/>
<dbReference type="GO" id="GO:0031124">
    <property type="term" value="P:mRNA 3'-end processing"/>
    <property type="evidence" value="ECO:0007669"/>
    <property type="project" value="InterPro"/>
</dbReference>
<feature type="compositionally biased region" description="Acidic residues" evidence="1">
    <location>
        <begin position="393"/>
        <end position="411"/>
    </location>
</feature>
<dbReference type="VEuPathDB" id="FungiDB:CJI96_0003105"/>
<feature type="compositionally biased region" description="Basic and acidic residues" evidence="1">
    <location>
        <begin position="371"/>
        <end position="392"/>
    </location>
</feature>
<proteinExistence type="predicted"/>
<feature type="compositionally biased region" description="Basic and acidic residues" evidence="1">
    <location>
        <begin position="412"/>
        <end position="423"/>
    </location>
</feature>
<evidence type="ECO:0000313" key="4">
    <source>
        <dbReference type="Proteomes" id="UP000037122"/>
    </source>
</evidence>
<reference evidence="4" key="1">
    <citation type="journal article" date="2015" name="BMC Genomics">
        <title>Draft genome of a commonly misdiagnosed multidrug resistant pathogen Candida auris.</title>
        <authorList>
            <person name="Chatterjee S."/>
            <person name="Alampalli S.V."/>
            <person name="Nageshan R.K."/>
            <person name="Chettiar S.T."/>
            <person name="Joshi S."/>
            <person name="Tatu U.S."/>
        </authorList>
    </citation>
    <scope>NUCLEOTIDE SEQUENCE [LARGE SCALE GENOMIC DNA]</scope>
    <source>
        <strain evidence="4">6684</strain>
    </source>
</reference>
<protein>
    <recommendedName>
        <fullName evidence="2">CID domain-containing protein</fullName>
    </recommendedName>
</protein>
<dbReference type="AlphaFoldDB" id="A0A0L0NXC2"/>
<feature type="region of interest" description="Disordered" evidence="1">
    <location>
        <begin position="304"/>
        <end position="464"/>
    </location>
</feature>
<dbReference type="Proteomes" id="UP000037122">
    <property type="component" value="Unassembled WGS sequence"/>
</dbReference>
<dbReference type="VEuPathDB" id="FungiDB:CJI97_001345"/>
<dbReference type="VEuPathDB" id="FungiDB:B9J08_001261"/>
<dbReference type="Pfam" id="PF04818">
    <property type="entry name" value="CID"/>
    <property type="match status" value="1"/>
</dbReference>
<dbReference type="InterPro" id="IPR008942">
    <property type="entry name" value="ENTH_VHS"/>
</dbReference>
<dbReference type="SMART" id="SM00582">
    <property type="entry name" value="RPR"/>
    <property type="match status" value="1"/>
</dbReference>
<dbReference type="SUPFAM" id="SSF48464">
    <property type="entry name" value="ENTH/VHS domain"/>
    <property type="match status" value="1"/>
</dbReference>
<dbReference type="PANTHER" id="PTHR12460:SF0">
    <property type="entry name" value="CID DOMAIN-CONTAINING PROTEIN-RELATED"/>
    <property type="match status" value="1"/>
</dbReference>
<dbReference type="EMBL" id="LGST01000029">
    <property type="protein sequence ID" value="KND98852.1"/>
    <property type="molecule type" value="Genomic_DNA"/>
</dbReference>
<dbReference type="CDD" id="cd17003">
    <property type="entry name" value="CID_Rtt103"/>
    <property type="match status" value="1"/>
</dbReference>